<dbReference type="EMBL" id="JABXXO010000010">
    <property type="protein sequence ID" value="KAF7767879.1"/>
    <property type="molecule type" value="Genomic_DNA"/>
</dbReference>
<dbReference type="AlphaFoldDB" id="A0A8H7C8E2"/>
<name>A0A8H7C8E2_AGABI</name>
<dbReference type="InterPro" id="IPR027417">
    <property type="entry name" value="P-loop_NTPase"/>
</dbReference>
<gene>
    <name evidence="3" type="ORF">Agabi119p4_7122</name>
</gene>
<dbReference type="InterPro" id="IPR007111">
    <property type="entry name" value="NACHT_NTPase"/>
</dbReference>
<organism evidence="3 4">
    <name type="scientific">Agaricus bisporus var. burnettii</name>
    <dbReference type="NCBI Taxonomy" id="192524"/>
    <lineage>
        <taxon>Eukaryota</taxon>
        <taxon>Fungi</taxon>
        <taxon>Dikarya</taxon>
        <taxon>Basidiomycota</taxon>
        <taxon>Agaricomycotina</taxon>
        <taxon>Agaricomycetes</taxon>
        <taxon>Agaricomycetidae</taxon>
        <taxon>Agaricales</taxon>
        <taxon>Agaricineae</taxon>
        <taxon>Agaricaceae</taxon>
        <taxon>Agaricus</taxon>
    </lineage>
</organism>
<dbReference type="Gene3D" id="3.40.50.300">
    <property type="entry name" value="P-loop containing nucleotide triphosphate hydrolases"/>
    <property type="match status" value="1"/>
</dbReference>
<dbReference type="Pfam" id="PF24883">
    <property type="entry name" value="NPHP3_N"/>
    <property type="match status" value="1"/>
</dbReference>
<dbReference type="PANTHER" id="PTHR10039">
    <property type="entry name" value="AMELOGENIN"/>
    <property type="match status" value="1"/>
</dbReference>
<feature type="domain" description="NACHT" evidence="2">
    <location>
        <begin position="95"/>
        <end position="245"/>
    </location>
</feature>
<evidence type="ECO:0000256" key="1">
    <source>
        <dbReference type="ARBA" id="ARBA00022737"/>
    </source>
</evidence>
<dbReference type="SUPFAM" id="SSF52540">
    <property type="entry name" value="P-loop containing nucleoside triphosphate hydrolases"/>
    <property type="match status" value="1"/>
</dbReference>
<evidence type="ECO:0000259" key="2">
    <source>
        <dbReference type="PROSITE" id="PS50837"/>
    </source>
</evidence>
<evidence type="ECO:0000313" key="3">
    <source>
        <dbReference type="EMBL" id="KAF7767879.1"/>
    </source>
</evidence>
<protein>
    <recommendedName>
        <fullName evidence="2">NACHT domain-containing protein</fullName>
    </recommendedName>
</protein>
<sequence>MSLPVPSIADRTKNWLRPPKRRLRSSSIRPVEGTGSFSNAQDFIVNGVFELLEPYACLDATKDSSARHPPPRCHPETRLKVRERLAKWLSNDEWKMLWVRGSAGTGKSAVAQSFGDSCGEEKKHGASYFFSQTAGRNRLETVVPTIVYQLAIAIPEYRYLVEHQLANNPLLLRNSLPVQFRELIIEPFATLQRQNPREPIAIILDGLDECEGEDDQLELLDMITNALRTNPDLPLRWLILSRPEAHLKYAFSKFTDCGREELIIDAACRDDVEKYTRERITQIKDKFRKFTPTDWPPTNQLKELLETVSGLFIFASTCLNYIGDPKETNPQSQLNSLLAFLRRSPGVMSRNPLSALDLLYSRILANIPFTVFKETRQVLAYMSYRRYVSKRHIFNSTQALCNFLRLKRSDFYKAVDGLHPVMSIAEPEDAAQSPLQFYHASFQDFLLDTNRSGKFAIDEQEAIVYMTQLCIYWYEVDVTHFHTNDGWDFDENHAHDSLPGLTWASEDNKLPLSRSMTCFLEHPLSQDIVDMQWDGVVEDLLSQLSNVDFRCWMAAYVLGITLLCRPDNSTSVVRTEPSSPTDYQLLEYFNLVIGNGIAQPALFPLKYHLPDGQWNREYFFIGHGAKSVIVWRTKSATSYPDQAFTLRCDVEPSQVQIRKYQEYLLQIKWDEEKAKLEMEE</sequence>
<comment type="caution">
    <text evidence="3">The sequence shown here is derived from an EMBL/GenBank/DDBJ whole genome shotgun (WGS) entry which is preliminary data.</text>
</comment>
<evidence type="ECO:0000313" key="4">
    <source>
        <dbReference type="Proteomes" id="UP000629468"/>
    </source>
</evidence>
<reference evidence="3 4" key="1">
    <citation type="journal article" name="Sci. Rep.">
        <title>Telomere-to-telomere assembled and centromere annotated genomes of the two main subspecies of the button mushroom Agaricus bisporus reveal especially polymorphic chromosome ends.</title>
        <authorList>
            <person name="Sonnenberg A.S.M."/>
            <person name="Sedaghat-Telgerd N."/>
            <person name="Lavrijssen B."/>
            <person name="Ohm R.A."/>
            <person name="Hendrickx P.M."/>
            <person name="Scholtmeijer K."/>
            <person name="Baars J.J.P."/>
            <person name="van Peer A."/>
        </authorList>
    </citation>
    <scope>NUCLEOTIDE SEQUENCE [LARGE SCALE GENOMIC DNA]</scope>
    <source>
        <strain evidence="3 4">H119_p4</strain>
    </source>
</reference>
<dbReference type="InterPro" id="IPR056884">
    <property type="entry name" value="NPHP3-like_N"/>
</dbReference>
<dbReference type="PROSITE" id="PS50837">
    <property type="entry name" value="NACHT"/>
    <property type="match status" value="1"/>
</dbReference>
<accession>A0A8H7C8E2</accession>
<keyword evidence="1" id="KW-0677">Repeat</keyword>
<dbReference type="Proteomes" id="UP000629468">
    <property type="component" value="Unassembled WGS sequence"/>
</dbReference>
<proteinExistence type="predicted"/>